<evidence type="ECO:0000313" key="9">
    <source>
        <dbReference type="Proteomes" id="UP000631114"/>
    </source>
</evidence>
<evidence type="ECO:0000256" key="6">
    <source>
        <dbReference type="ARBA" id="ARBA00023180"/>
    </source>
</evidence>
<keyword evidence="6" id="KW-0325">Glycoprotein</keyword>
<reference evidence="8 9" key="1">
    <citation type="submission" date="2020-10" db="EMBL/GenBank/DDBJ databases">
        <title>The Coptis chinensis genome and diversification of protoberbering-type alkaloids.</title>
        <authorList>
            <person name="Wang B."/>
            <person name="Shu S."/>
            <person name="Song C."/>
            <person name="Liu Y."/>
        </authorList>
    </citation>
    <scope>NUCLEOTIDE SEQUENCE [LARGE SCALE GENOMIC DNA]</scope>
    <source>
        <strain evidence="8">HL-2020</strain>
        <tissue evidence="8">Leaf</tissue>
    </source>
</reference>
<evidence type="ECO:0000256" key="2">
    <source>
        <dbReference type="ARBA" id="ARBA00005466"/>
    </source>
</evidence>
<dbReference type="PANTHER" id="PTHR32448">
    <property type="entry name" value="OS08G0158400 PROTEIN"/>
    <property type="match status" value="1"/>
</dbReference>
<dbReference type="PROSITE" id="PS51387">
    <property type="entry name" value="FAD_PCMH"/>
    <property type="match status" value="1"/>
</dbReference>
<keyword evidence="5" id="KW-0274">FAD</keyword>
<evidence type="ECO:0000256" key="5">
    <source>
        <dbReference type="ARBA" id="ARBA00022827"/>
    </source>
</evidence>
<comment type="caution">
    <text evidence="8">The sequence shown here is derived from an EMBL/GenBank/DDBJ whole genome shotgun (WGS) entry which is preliminary data.</text>
</comment>
<sequence>MQNLIYSKVTFLKPSTIILPQSKEQLANAILCCRRGSWTIRLRSGGHSFEGLSHIADTPFVIIDMMNLNQVSIDLDSKTAWIESGATLGEMYYAISQASISLSFPAGWCPTVGIGGHFSGGGFGLMTRKYGLAADNVVDALLVSSNGLVLDRKMMGEDVFWALRGGGGGSWGAVYAWKIQLLAIPEIVTAFKFERNGTTYELSRLLHKWQFTAPMLEDDFSLAVMVSADGNSSQPMLKFFGLYLGDASTAVYSMNQVFPELGFAAEKCKEMSWIESFAYLAEFDTVTDFKDRFSSFDKSPFKVKVDYVKNPIPLEGIISILEIMEKEPHAFIVLNGQGGIMNTIPSQAIPFPHRIGNLYTIDYVVAWSKEEDWRSDEFIKWFRMFYNYMEPFVSKNPRVGYVNYVDLDFGKLDWTNKTMSTNVIEMARTWGEKYFLYNYDRLVRAKTIIDPENVFHHPQSIPPLPKMSSAE</sequence>
<dbReference type="InterPro" id="IPR006094">
    <property type="entry name" value="Oxid_FAD_bind_N"/>
</dbReference>
<dbReference type="Gene3D" id="3.40.462.20">
    <property type="match status" value="1"/>
</dbReference>
<dbReference type="SUPFAM" id="SSF56176">
    <property type="entry name" value="FAD-binding/transporter-associated domain-like"/>
    <property type="match status" value="1"/>
</dbReference>
<dbReference type="Proteomes" id="UP000631114">
    <property type="component" value="Unassembled WGS sequence"/>
</dbReference>
<dbReference type="OrthoDB" id="407275at2759"/>
<dbReference type="Gene3D" id="3.30.465.10">
    <property type="match status" value="1"/>
</dbReference>
<dbReference type="InterPro" id="IPR016169">
    <property type="entry name" value="FAD-bd_PCMH_sub2"/>
</dbReference>
<evidence type="ECO:0000313" key="8">
    <source>
        <dbReference type="EMBL" id="KAF9596006.1"/>
    </source>
</evidence>
<gene>
    <name evidence="8" type="ORF">IFM89_006933</name>
</gene>
<accession>A0A835LQN4</accession>
<keyword evidence="9" id="KW-1185">Reference proteome</keyword>
<dbReference type="EMBL" id="JADFTS010000007">
    <property type="protein sequence ID" value="KAF9596006.1"/>
    <property type="molecule type" value="Genomic_DNA"/>
</dbReference>
<protein>
    <recommendedName>
        <fullName evidence="7">FAD-binding PCMH-type domain-containing protein</fullName>
    </recommendedName>
</protein>
<dbReference type="Gene3D" id="3.30.43.10">
    <property type="entry name" value="Uridine Diphospho-n-acetylenolpyruvylglucosamine Reductase, domain 2"/>
    <property type="match status" value="1"/>
</dbReference>
<dbReference type="GO" id="GO:0016491">
    <property type="term" value="F:oxidoreductase activity"/>
    <property type="evidence" value="ECO:0007669"/>
    <property type="project" value="InterPro"/>
</dbReference>
<keyword evidence="3" id="KW-0285">Flavoprotein</keyword>
<proteinExistence type="inferred from homology"/>
<dbReference type="AlphaFoldDB" id="A0A835LQN4"/>
<dbReference type="Pfam" id="PF01565">
    <property type="entry name" value="FAD_binding_4"/>
    <property type="match status" value="1"/>
</dbReference>
<name>A0A835LQN4_9MAGN</name>
<dbReference type="InterPro" id="IPR016166">
    <property type="entry name" value="FAD-bd_PCMH"/>
</dbReference>
<dbReference type="InterPro" id="IPR036318">
    <property type="entry name" value="FAD-bd_PCMH-like_sf"/>
</dbReference>
<keyword evidence="4" id="KW-0732">Signal</keyword>
<dbReference type="GO" id="GO:0071949">
    <property type="term" value="F:FAD binding"/>
    <property type="evidence" value="ECO:0007669"/>
    <property type="project" value="InterPro"/>
</dbReference>
<organism evidence="8 9">
    <name type="scientific">Coptis chinensis</name>
    <dbReference type="NCBI Taxonomy" id="261450"/>
    <lineage>
        <taxon>Eukaryota</taxon>
        <taxon>Viridiplantae</taxon>
        <taxon>Streptophyta</taxon>
        <taxon>Embryophyta</taxon>
        <taxon>Tracheophyta</taxon>
        <taxon>Spermatophyta</taxon>
        <taxon>Magnoliopsida</taxon>
        <taxon>Ranunculales</taxon>
        <taxon>Ranunculaceae</taxon>
        <taxon>Coptidoideae</taxon>
        <taxon>Coptis</taxon>
    </lineage>
</organism>
<evidence type="ECO:0000256" key="4">
    <source>
        <dbReference type="ARBA" id="ARBA00022729"/>
    </source>
</evidence>
<comment type="similarity">
    <text evidence="2">Belongs to the oxygen-dependent FAD-linked oxidoreductase family.</text>
</comment>
<evidence type="ECO:0000256" key="3">
    <source>
        <dbReference type="ARBA" id="ARBA00022630"/>
    </source>
</evidence>
<dbReference type="Pfam" id="PF08031">
    <property type="entry name" value="BBE"/>
    <property type="match status" value="1"/>
</dbReference>
<dbReference type="InterPro" id="IPR016167">
    <property type="entry name" value="FAD-bd_PCMH_sub1"/>
</dbReference>
<evidence type="ECO:0000256" key="1">
    <source>
        <dbReference type="ARBA" id="ARBA00001974"/>
    </source>
</evidence>
<evidence type="ECO:0000259" key="7">
    <source>
        <dbReference type="PROSITE" id="PS51387"/>
    </source>
</evidence>
<comment type="cofactor">
    <cofactor evidence="1">
        <name>FAD</name>
        <dbReference type="ChEBI" id="CHEBI:57692"/>
    </cofactor>
</comment>
<dbReference type="InterPro" id="IPR012951">
    <property type="entry name" value="BBE"/>
</dbReference>
<feature type="domain" description="FAD-binding PCMH-type" evidence="7">
    <location>
        <begin position="10"/>
        <end position="184"/>
    </location>
</feature>